<dbReference type="AlphaFoldDB" id="A0A8H8CP26"/>
<keyword evidence="3 4" id="KW-0687">Ribonucleoprotein</keyword>
<evidence type="ECO:0000256" key="2">
    <source>
        <dbReference type="ARBA" id="ARBA00022980"/>
    </source>
</evidence>
<dbReference type="OrthoDB" id="10254627at2759"/>
<dbReference type="InterPro" id="IPR020568">
    <property type="entry name" value="Ribosomal_Su5_D2-typ_SF"/>
</dbReference>
<comment type="caution">
    <text evidence="6">The sequence shown here is derived from an EMBL/GenBank/DDBJ whole genome shotgun (WGS) entry which is preliminary data.</text>
</comment>
<dbReference type="InterPro" id="IPR000754">
    <property type="entry name" value="Ribosomal_uS9"/>
</dbReference>
<accession>A0A8H8CP26</accession>
<evidence type="ECO:0000256" key="1">
    <source>
        <dbReference type="ARBA" id="ARBA00005251"/>
    </source>
</evidence>
<comment type="similarity">
    <text evidence="1 4">Belongs to the universal ribosomal protein uS9 family.</text>
</comment>
<dbReference type="GO" id="GO:0003735">
    <property type="term" value="F:structural constituent of ribosome"/>
    <property type="evidence" value="ECO:0007669"/>
    <property type="project" value="InterPro"/>
</dbReference>
<evidence type="ECO:0000256" key="3">
    <source>
        <dbReference type="ARBA" id="ARBA00023274"/>
    </source>
</evidence>
<dbReference type="PANTHER" id="PTHR21569:SF1">
    <property type="entry name" value="SMALL RIBOSOMAL SUBUNIT PROTEIN US9M"/>
    <property type="match status" value="1"/>
</dbReference>
<keyword evidence="2 4" id="KW-0689">Ribosomal protein</keyword>
<dbReference type="SUPFAM" id="SSF54211">
    <property type="entry name" value="Ribosomal protein S5 domain 2-like"/>
    <property type="match status" value="1"/>
</dbReference>
<feature type="region of interest" description="Disordered" evidence="5">
    <location>
        <begin position="31"/>
        <end position="51"/>
    </location>
</feature>
<dbReference type="GO" id="GO:0003723">
    <property type="term" value="F:RNA binding"/>
    <property type="evidence" value="ECO:0007669"/>
    <property type="project" value="TreeGrafter"/>
</dbReference>
<dbReference type="GO" id="GO:0006412">
    <property type="term" value="P:translation"/>
    <property type="evidence" value="ECO:0007669"/>
    <property type="project" value="InterPro"/>
</dbReference>
<dbReference type="InterPro" id="IPR020574">
    <property type="entry name" value="Ribosomal_uS9_CS"/>
</dbReference>
<reference evidence="6" key="1">
    <citation type="submission" date="2021-02" db="EMBL/GenBank/DDBJ databases">
        <title>Psilocybe cubensis genome.</title>
        <authorList>
            <person name="Mckernan K.J."/>
            <person name="Crawford S."/>
            <person name="Trippe A."/>
            <person name="Kane L.T."/>
            <person name="Mclaughlin S."/>
        </authorList>
    </citation>
    <scope>NUCLEOTIDE SEQUENCE [LARGE SCALE GENOMIC DNA]</scope>
    <source>
        <strain evidence="6">MGC-MH-2018</strain>
    </source>
</reference>
<dbReference type="Gene3D" id="3.30.230.10">
    <property type="match status" value="1"/>
</dbReference>
<dbReference type="GO" id="GO:0005763">
    <property type="term" value="C:mitochondrial small ribosomal subunit"/>
    <property type="evidence" value="ECO:0007669"/>
    <property type="project" value="TreeGrafter"/>
</dbReference>
<feature type="region of interest" description="Disordered" evidence="5">
    <location>
        <begin position="206"/>
        <end position="237"/>
    </location>
</feature>
<proteinExistence type="inferred from homology"/>
<dbReference type="PROSITE" id="PS00360">
    <property type="entry name" value="RIBOSOMAL_S9"/>
    <property type="match status" value="1"/>
</dbReference>
<evidence type="ECO:0000256" key="5">
    <source>
        <dbReference type="SAM" id="MobiDB-lite"/>
    </source>
</evidence>
<evidence type="ECO:0000256" key="4">
    <source>
        <dbReference type="RuleBase" id="RU003815"/>
    </source>
</evidence>
<dbReference type="PANTHER" id="PTHR21569">
    <property type="entry name" value="RIBOSOMAL PROTEIN S9"/>
    <property type="match status" value="1"/>
</dbReference>
<dbReference type="InterPro" id="IPR014721">
    <property type="entry name" value="Ribsml_uS5_D2-typ_fold_subgr"/>
</dbReference>
<dbReference type="EMBL" id="JAFIQS010000002">
    <property type="protein sequence ID" value="KAG5172536.1"/>
    <property type="molecule type" value="Genomic_DNA"/>
</dbReference>
<gene>
    <name evidence="6" type="ORF">JR316_002038</name>
</gene>
<organism evidence="6">
    <name type="scientific">Psilocybe cubensis</name>
    <name type="common">Psychedelic mushroom</name>
    <name type="synonym">Stropharia cubensis</name>
    <dbReference type="NCBI Taxonomy" id="181762"/>
    <lineage>
        <taxon>Eukaryota</taxon>
        <taxon>Fungi</taxon>
        <taxon>Dikarya</taxon>
        <taxon>Basidiomycota</taxon>
        <taxon>Agaricomycotina</taxon>
        <taxon>Agaricomycetes</taxon>
        <taxon>Agaricomycetidae</taxon>
        <taxon>Agaricales</taxon>
        <taxon>Agaricineae</taxon>
        <taxon>Strophariaceae</taxon>
        <taxon>Psilocybe</taxon>
    </lineage>
</organism>
<dbReference type="Pfam" id="PF00380">
    <property type="entry name" value="Ribosomal_S9"/>
    <property type="match status" value="1"/>
</dbReference>
<name>A0A8H8CP26_PSICU</name>
<evidence type="ECO:0000313" key="6">
    <source>
        <dbReference type="EMBL" id="KAG5172536.1"/>
    </source>
</evidence>
<protein>
    <submittedName>
        <fullName evidence="6">Uncharacterized protein</fullName>
    </submittedName>
</protein>
<sequence length="347" mass="39078">MNFLKPRLLRQATRFTVAQSQPCHRLYATAAPRSEHSDGFSPQLERTKPIPQSPSFYTTRAVYYDQIMFLEKAIGSTETFLRQNHLLPLPDFARASLPPVQPVWKDQEEMALELKTKMTTTRYRKVTKLLNQLIDFERIAATGGCAELSRQLREILELYESSKKEAFLARGKRKVVKLDMYGRSYTVGKRKTSSARVWMIPVQLPATPTEQAEGEPTDAKAAETSAGSPKGSKPAKPVHVTTTTILVNNMPLNQYFAIPADRERITRPFKVAGVLGKYNVFAIVRGGGISGQAGALAHGIAKAIVAHEPDREVMFRRAKLTYRDPRMVERKKTGRRGARSAYTWVKR</sequence>